<dbReference type="InterPro" id="IPR019874">
    <property type="entry name" value="RF_methyltr_PrmC"/>
</dbReference>
<dbReference type="Gene3D" id="3.40.50.150">
    <property type="entry name" value="Vaccinia Virus protein VP39"/>
    <property type="match status" value="1"/>
</dbReference>
<evidence type="ECO:0000259" key="7">
    <source>
        <dbReference type="Pfam" id="PF17827"/>
    </source>
</evidence>
<reference evidence="8 9" key="1">
    <citation type="submission" date="2018-08" db="EMBL/GenBank/DDBJ databases">
        <title>Meiothermus granaticius genome AF-68 sequencing project.</title>
        <authorList>
            <person name="Da Costa M.S."/>
            <person name="Albuquerque L."/>
            <person name="Raposo P."/>
            <person name="Froufe H.J.C."/>
            <person name="Barroso C.S."/>
            <person name="Egas C."/>
        </authorList>
    </citation>
    <scope>NUCLEOTIDE SEQUENCE [LARGE SCALE GENOMIC DNA]</scope>
    <source>
        <strain evidence="8 9">AF-68</strain>
    </source>
</reference>
<dbReference type="CDD" id="cd02440">
    <property type="entry name" value="AdoMet_MTases"/>
    <property type="match status" value="1"/>
</dbReference>
<dbReference type="PANTHER" id="PTHR18895:SF74">
    <property type="entry name" value="MTRF1L RELEASE FACTOR GLUTAMINE METHYLTRANSFERASE"/>
    <property type="match status" value="1"/>
</dbReference>
<dbReference type="Proteomes" id="UP000266178">
    <property type="component" value="Unassembled WGS sequence"/>
</dbReference>
<sequence>MTRLELLRQLQQRLSAAGKPGLEARFILAHILQVDPNTLASSLFQPVSPDVAEAAQAMVGVRLEGYPLQLLLGETEFFGLRLRVQKGVLIPRPETEGLVERALERLRGRTERVRVVDVGTGSGAIALALKHMRPGWEVWGTDINPQAIALAQQNALDHGLEVRFLQAAYTAGLSALDLVISNPPYLPEEYKSEAPPELEYEDEAALYSGYDGLDMARELLLQAWGALLPGGWLALELAPFNVYELREEAFYRGWEQAQVYRDLTQQPRYLLARKPGGEPDEVLVEQ</sequence>
<dbReference type="GO" id="GO:0032259">
    <property type="term" value="P:methylation"/>
    <property type="evidence" value="ECO:0007669"/>
    <property type="project" value="UniProtKB-KW"/>
</dbReference>
<feature type="domain" description="Release factor glutamine methyltransferase N-terminal" evidence="7">
    <location>
        <begin position="5"/>
        <end position="73"/>
    </location>
</feature>
<evidence type="ECO:0000313" key="9">
    <source>
        <dbReference type="Proteomes" id="UP000266178"/>
    </source>
</evidence>
<dbReference type="PROSITE" id="PS00092">
    <property type="entry name" value="N6_MTASE"/>
    <property type="match status" value="1"/>
</dbReference>
<protein>
    <recommendedName>
        <fullName evidence="1">peptide chain release factor N(5)-glutamine methyltransferase</fullName>
        <ecNumber evidence="1">2.1.1.297</ecNumber>
    </recommendedName>
</protein>
<dbReference type="AlphaFoldDB" id="A0A399FC01"/>
<evidence type="ECO:0000256" key="2">
    <source>
        <dbReference type="ARBA" id="ARBA00022603"/>
    </source>
</evidence>
<name>A0A399FC01_9DEIN</name>
<evidence type="ECO:0000259" key="6">
    <source>
        <dbReference type="Pfam" id="PF05175"/>
    </source>
</evidence>
<evidence type="ECO:0000256" key="4">
    <source>
        <dbReference type="ARBA" id="ARBA00022691"/>
    </source>
</evidence>
<dbReference type="NCBIfam" id="TIGR03534">
    <property type="entry name" value="RF_mod_PrmC"/>
    <property type="match status" value="1"/>
</dbReference>
<keyword evidence="9" id="KW-1185">Reference proteome</keyword>
<comment type="catalytic activity">
    <reaction evidence="5">
        <text>L-glutaminyl-[peptide chain release factor] + S-adenosyl-L-methionine = N(5)-methyl-L-glutaminyl-[peptide chain release factor] + S-adenosyl-L-homocysteine + H(+)</text>
        <dbReference type="Rhea" id="RHEA:42896"/>
        <dbReference type="Rhea" id="RHEA-COMP:10271"/>
        <dbReference type="Rhea" id="RHEA-COMP:10272"/>
        <dbReference type="ChEBI" id="CHEBI:15378"/>
        <dbReference type="ChEBI" id="CHEBI:30011"/>
        <dbReference type="ChEBI" id="CHEBI:57856"/>
        <dbReference type="ChEBI" id="CHEBI:59789"/>
        <dbReference type="ChEBI" id="CHEBI:61891"/>
        <dbReference type="EC" id="2.1.1.297"/>
    </reaction>
</comment>
<evidence type="ECO:0000256" key="1">
    <source>
        <dbReference type="ARBA" id="ARBA00012771"/>
    </source>
</evidence>
<dbReference type="GO" id="GO:0102559">
    <property type="term" value="F:peptide chain release factor N(5)-glutamine methyltransferase activity"/>
    <property type="evidence" value="ECO:0007669"/>
    <property type="project" value="UniProtKB-EC"/>
</dbReference>
<dbReference type="InterPro" id="IPR029063">
    <property type="entry name" value="SAM-dependent_MTases_sf"/>
</dbReference>
<evidence type="ECO:0000313" key="8">
    <source>
        <dbReference type="EMBL" id="RIH92482.1"/>
    </source>
</evidence>
<dbReference type="InterPro" id="IPR002052">
    <property type="entry name" value="DNA_methylase_N6_adenine_CS"/>
</dbReference>
<gene>
    <name evidence="8" type="primary">prmC</name>
    <name evidence="8" type="ORF">Mgrana_01642</name>
</gene>
<dbReference type="InterPro" id="IPR050320">
    <property type="entry name" value="N5-glutamine_MTase"/>
</dbReference>
<dbReference type="Pfam" id="PF05175">
    <property type="entry name" value="MTS"/>
    <property type="match status" value="1"/>
</dbReference>
<dbReference type="PANTHER" id="PTHR18895">
    <property type="entry name" value="HEMK METHYLTRANSFERASE"/>
    <property type="match status" value="1"/>
</dbReference>
<dbReference type="RefSeq" id="WP_119357129.1">
    <property type="nucleotide sequence ID" value="NZ_BJXM01000009.1"/>
</dbReference>
<dbReference type="InterPro" id="IPR007848">
    <property type="entry name" value="Small_mtfrase_dom"/>
</dbReference>
<keyword evidence="2 8" id="KW-0489">Methyltransferase</keyword>
<accession>A0A399FC01</accession>
<comment type="caution">
    <text evidence="8">The sequence shown here is derived from an EMBL/GenBank/DDBJ whole genome shotgun (WGS) entry which is preliminary data.</text>
</comment>
<dbReference type="GO" id="GO:0003676">
    <property type="term" value="F:nucleic acid binding"/>
    <property type="evidence" value="ECO:0007669"/>
    <property type="project" value="InterPro"/>
</dbReference>
<proteinExistence type="predicted"/>
<dbReference type="InterPro" id="IPR004556">
    <property type="entry name" value="HemK-like"/>
</dbReference>
<dbReference type="EMBL" id="QWLB01000019">
    <property type="protein sequence ID" value="RIH92482.1"/>
    <property type="molecule type" value="Genomic_DNA"/>
</dbReference>
<keyword evidence="4" id="KW-0949">S-adenosyl-L-methionine</keyword>
<dbReference type="NCBIfam" id="TIGR00536">
    <property type="entry name" value="hemK_fam"/>
    <property type="match status" value="1"/>
</dbReference>
<dbReference type="InterPro" id="IPR040758">
    <property type="entry name" value="PrmC_N"/>
</dbReference>
<keyword evidence="3 8" id="KW-0808">Transferase</keyword>
<dbReference type="Pfam" id="PF17827">
    <property type="entry name" value="PrmC_N"/>
    <property type="match status" value="1"/>
</dbReference>
<organism evidence="8 9">
    <name type="scientific">Meiothermus granaticius NBRC 107808</name>
    <dbReference type="NCBI Taxonomy" id="1227551"/>
    <lineage>
        <taxon>Bacteria</taxon>
        <taxon>Thermotogati</taxon>
        <taxon>Deinococcota</taxon>
        <taxon>Deinococci</taxon>
        <taxon>Thermales</taxon>
        <taxon>Thermaceae</taxon>
        <taxon>Meiothermus</taxon>
    </lineage>
</organism>
<dbReference type="EC" id="2.1.1.297" evidence="1"/>
<dbReference type="OrthoDB" id="9784805at2"/>
<dbReference type="SUPFAM" id="SSF53335">
    <property type="entry name" value="S-adenosyl-L-methionine-dependent methyltransferases"/>
    <property type="match status" value="1"/>
</dbReference>
<evidence type="ECO:0000256" key="3">
    <source>
        <dbReference type="ARBA" id="ARBA00022679"/>
    </source>
</evidence>
<dbReference type="Gene3D" id="1.10.8.10">
    <property type="entry name" value="DNA helicase RuvA subunit, C-terminal domain"/>
    <property type="match status" value="1"/>
</dbReference>
<evidence type="ECO:0000256" key="5">
    <source>
        <dbReference type="ARBA" id="ARBA00048391"/>
    </source>
</evidence>
<feature type="domain" description="Methyltransferase small" evidence="6">
    <location>
        <begin position="109"/>
        <end position="185"/>
    </location>
</feature>